<keyword evidence="2" id="KW-1185">Reference proteome</keyword>
<protein>
    <submittedName>
        <fullName evidence="3">Uncharacterized protein LOC111022776</fullName>
    </submittedName>
</protein>
<feature type="region of interest" description="Disordered" evidence="1">
    <location>
        <begin position="221"/>
        <end position="276"/>
    </location>
</feature>
<evidence type="ECO:0000256" key="1">
    <source>
        <dbReference type="SAM" id="MobiDB-lite"/>
    </source>
</evidence>
<organism evidence="2 3">
    <name type="scientific">Momordica charantia</name>
    <name type="common">Bitter gourd</name>
    <name type="synonym">Balsam pear</name>
    <dbReference type="NCBI Taxonomy" id="3673"/>
    <lineage>
        <taxon>Eukaryota</taxon>
        <taxon>Viridiplantae</taxon>
        <taxon>Streptophyta</taxon>
        <taxon>Embryophyta</taxon>
        <taxon>Tracheophyta</taxon>
        <taxon>Spermatophyta</taxon>
        <taxon>Magnoliopsida</taxon>
        <taxon>eudicotyledons</taxon>
        <taxon>Gunneridae</taxon>
        <taxon>Pentapetalae</taxon>
        <taxon>rosids</taxon>
        <taxon>fabids</taxon>
        <taxon>Cucurbitales</taxon>
        <taxon>Cucurbitaceae</taxon>
        <taxon>Momordiceae</taxon>
        <taxon>Momordica</taxon>
    </lineage>
</organism>
<feature type="compositionally biased region" description="Basic and acidic residues" evidence="1">
    <location>
        <begin position="53"/>
        <end position="62"/>
    </location>
</feature>
<feature type="compositionally biased region" description="Low complexity" evidence="1">
    <location>
        <begin position="227"/>
        <end position="236"/>
    </location>
</feature>
<accession>A0A6J1DN72</accession>
<dbReference type="AlphaFoldDB" id="A0A6J1DN72"/>
<feature type="compositionally biased region" description="Low complexity" evidence="1">
    <location>
        <begin position="246"/>
        <end position="256"/>
    </location>
</feature>
<evidence type="ECO:0000313" key="3">
    <source>
        <dbReference type="RefSeq" id="XP_022155715.1"/>
    </source>
</evidence>
<feature type="region of interest" description="Disordered" evidence="1">
    <location>
        <begin position="53"/>
        <end position="74"/>
    </location>
</feature>
<sequence length="349" mass="38257">MRCKKHLSDATSAVGVCATCLRERLLSLMAAQARAEALAQVHELHLSRLRCEDLPRKSDPHPHPPPPPLLFPRSVSPYVSRRKVEDSSWNFPSPLDDRHRRFHHRFYSTPQVGPTYCGGGNGNTASFVTTGSVSRKQRSRFSLWSSLFRSRSEKLDSVPRDSSCEPASSSSAAATAAYSSSSWLSSMFSGRKKKQSKFCAIEASVDAIDQRKKKQSKYFFSRGMSPAGGANEAAAEGDYDDRRDGSPPASGYSSESSKWKPSPAASHGSTARRGRQGLSRNVSGLAFCLSPLVRASPNHRHWSQKGLPPELAYSGEVRVQTKPHLSEAASFCANRSRKLADFGRGNANR</sequence>
<dbReference type="GeneID" id="111022776"/>
<dbReference type="PANTHER" id="PTHR35486:SF1">
    <property type="entry name" value="OS02G0689500 PROTEIN"/>
    <property type="match status" value="1"/>
</dbReference>
<evidence type="ECO:0000313" key="2">
    <source>
        <dbReference type="Proteomes" id="UP000504603"/>
    </source>
</evidence>
<gene>
    <name evidence="3" type="primary">LOC111022776</name>
</gene>
<name>A0A6J1DN72_MOMCH</name>
<reference evidence="3" key="1">
    <citation type="submission" date="2025-08" db="UniProtKB">
        <authorList>
            <consortium name="RefSeq"/>
        </authorList>
    </citation>
    <scope>IDENTIFICATION</scope>
    <source>
        <strain evidence="3">OHB3-1</strain>
    </source>
</reference>
<dbReference type="KEGG" id="mcha:111022776"/>
<dbReference type="PANTHER" id="PTHR35486">
    <property type="entry name" value="EXPRESSED PROTEIN"/>
    <property type="match status" value="1"/>
</dbReference>
<dbReference type="OrthoDB" id="688025at2759"/>
<dbReference type="RefSeq" id="XP_022155715.1">
    <property type="nucleotide sequence ID" value="XM_022300023.1"/>
</dbReference>
<dbReference type="Proteomes" id="UP000504603">
    <property type="component" value="Unplaced"/>
</dbReference>
<proteinExistence type="predicted"/>